<accession>A0A3M7PWC1</accession>
<organism evidence="1 2">
    <name type="scientific">Brachionus plicatilis</name>
    <name type="common">Marine rotifer</name>
    <name type="synonym">Brachionus muelleri</name>
    <dbReference type="NCBI Taxonomy" id="10195"/>
    <lineage>
        <taxon>Eukaryota</taxon>
        <taxon>Metazoa</taxon>
        <taxon>Spiralia</taxon>
        <taxon>Gnathifera</taxon>
        <taxon>Rotifera</taxon>
        <taxon>Eurotatoria</taxon>
        <taxon>Monogononta</taxon>
        <taxon>Pseudotrocha</taxon>
        <taxon>Ploima</taxon>
        <taxon>Brachionidae</taxon>
        <taxon>Brachionus</taxon>
    </lineage>
</organism>
<proteinExistence type="predicted"/>
<evidence type="ECO:0000313" key="1">
    <source>
        <dbReference type="EMBL" id="RNA03492.1"/>
    </source>
</evidence>
<name>A0A3M7PWC1_BRAPC</name>
<keyword evidence="2" id="KW-1185">Reference proteome</keyword>
<gene>
    <name evidence="1" type="ORF">BpHYR1_044578</name>
</gene>
<protein>
    <submittedName>
        <fullName evidence="1">Uncharacterized protein</fullName>
    </submittedName>
</protein>
<dbReference type="AlphaFoldDB" id="A0A3M7PWC1"/>
<reference evidence="1 2" key="1">
    <citation type="journal article" date="2018" name="Sci. Rep.">
        <title>Genomic signatures of local adaptation to the degree of environmental predictability in rotifers.</title>
        <authorList>
            <person name="Franch-Gras L."/>
            <person name="Hahn C."/>
            <person name="Garcia-Roger E.M."/>
            <person name="Carmona M.J."/>
            <person name="Serra M."/>
            <person name="Gomez A."/>
        </authorList>
    </citation>
    <scope>NUCLEOTIDE SEQUENCE [LARGE SCALE GENOMIC DNA]</scope>
    <source>
        <strain evidence="1">HYR1</strain>
    </source>
</reference>
<dbReference type="EMBL" id="REGN01008476">
    <property type="protein sequence ID" value="RNA03492.1"/>
    <property type="molecule type" value="Genomic_DNA"/>
</dbReference>
<sequence>MERIVKKIKINFFCKVSSNIEKGMKVRKQENLHQNSRISFIFELAHLREFCNYLEISTKSEEKDLIDI</sequence>
<comment type="caution">
    <text evidence="1">The sequence shown here is derived from an EMBL/GenBank/DDBJ whole genome shotgun (WGS) entry which is preliminary data.</text>
</comment>
<evidence type="ECO:0000313" key="2">
    <source>
        <dbReference type="Proteomes" id="UP000276133"/>
    </source>
</evidence>
<dbReference type="Proteomes" id="UP000276133">
    <property type="component" value="Unassembled WGS sequence"/>
</dbReference>